<evidence type="ECO:0000313" key="2">
    <source>
        <dbReference type="EMBL" id="CAK8696605.1"/>
    </source>
</evidence>
<comment type="caution">
    <text evidence="2">The sequence shown here is derived from an EMBL/GenBank/DDBJ whole genome shotgun (WGS) entry which is preliminary data.</text>
</comment>
<name>A0ABP0GXW8_CLALP</name>
<dbReference type="PROSITE" id="PS50830">
    <property type="entry name" value="TNASE_3"/>
    <property type="match status" value="1"/>
</dbReference>
<dbReference type="SUPFAM" id="SSF50199">
    <property type="entry name" value="Staphylococcal nuclease"/>
    <property type="match status" value="1"/>
</dbReference>
<accession>A0ABP0GXW8</accession>
<dbReference type="InterPro" id="IPR035437">
    <property type="entry name" value="SNase_OB-fold_sf"/>
</dbReference>
<evidence type="ECO:0000259" key="1">
    <source>
        <dbReference type="PROSITE" id="PS50830"/>
    </source>
</evidence>
<organism evidence="2 3">
    <name type="scientific">Clavelina lepadiformis</name>
    <name type="common">Light-bulb sea squirt</name>
    <name type="synonym">Ascidia lepadiformis</name>
    <dbReference type="NCBI Taxonomy" id="159417"/>
    <lineage>
        <taxon>Eukaryota</taxon>
        <taxon>Metazoa</taxon>
        <taxon>Chordata</taxon>
        <taxon>Tunicata</taxon>
        <taxon>Ascidiacea</taxon>
        <taxon>Aplousobranchia</taxon>
        <taxon>Clavelinidae</taxon>
        <taxon>Clavelina</taxon>
    </lineage>
</organism>
<protein>
    <recommendedName>
        <fullName evidence="1">TNase-like domain-containing protein</fullName>
    </recommendedName>
</protein>
<reference evidence="2 3" key="1">
    <citation type="submission" date="2024-02" db="EMBL/GenBank/DDBJ databases">
        <authorList>
            <person name="Daric V."/>
            <person name="Darras S."/>
        </authorList>
    </citation>
    <scope>NUCLEOTIDE SEQUENCE [LARGE SCALE GENOMIC DNA]</scope>
</reference>
<proteinExistence type="predicted"/>
<gene>
    <name evidence="2" type="ORF">CVLEPA_LOCUS29761</name>
</gene>
<dbReference type="Proteomes" id="UP001642483">
    <property type="component" value="Unassembled WGS sequence"/>
</dbReference>
<feature type="domain" description="TNase-like" evidence="1">
    <location>
        <begin position="17"/>
        <end position="117"/>
    </location>
</feature>
<dbReference type="Gene3D" id="2.40.50.90">
    <property type="match status" value="1"/>
</dbReference>
<evidence type="ECO:0000313" key="3">
    <source>
        <dbReference type="Proteomes" id="UP001642483"/>
    </source>
</evidence>
<sequence length="117" mass="13048">MSVARTQIAGNAQKGTTQARAIVKQVLSGDTLIVRGQPKGGPPPEKHIHFSNVIAPKLARRSNPNIHDSVDTNDEPFAWQSREHLRKKVIGREVYFVIEHEVDGRLSYGTVYLGTEY</sequence>
<keyword evidence="3" id="KW-1185">Reference proteome</keyword>
<dbReference type="SMART" id="SM00318">
    <property type="entry name" value="SNc"/>
    <property type="match status" value="1"/>
</dbReference>
<dbReference type="EMBL" id="CAWYQH010000163">
    <property type="protein sequence ID" value="CAK8696605.1"/>
    <property type="molecule type" value="Genomic_DNA"/>
</dbReference>
<dbReference type="InterPro" id="IPR016071">
    <property type="entry name" value="Staphylococal_nuclease_OB-fold"/>
</dbReference>